<proteinExistence type="predicted"/>
<name>A0A7Y9WS14_9BURK</name>
<feature type="domain" description="Insertion element IS402-like" evidence="1">
    <location>
        <begin position="5"/>
        <end position="78"/>
    </location>
</feature>
<dbReference type="Proteomes" id="UP000540929">
    <property type="component" value="Unassembled WGS sequence"/>
</dbReference>
<protein>
    <submittedName>
        <fullName evidence="2">Transposase</fullName>
    </submittedName>
</protein>
<keyword evidence="3" id="KW-1185">Reference proteome</keyword>
<comment type="caution">
    <text evidence="2">The sequence shown here is derived from an EMBL/GenBank/DDBJ whole genome shotgun (WGS) entry which is preliminary data.</text>
</comment>
<reference evidence="2 3" key="1">
    <citation type="submission" date="2020-07" db="EMBL/GenBank/DDBJ databases">
        <title>Exploring microbial biodiversity for novel pathways involved in the catabolism of aromatic compounds derived from lignin.</title>
        <authorList>
            <person name="Elkins J."/>
        </authorList>
    </citation>
    <scope>NUCLEOTIDE SEQUENCE [LARGE SCALE GENOMIC DNA]</scope>
    <source>
        <strain evidence="2 3">H2C3C</strain>
    </source>
</reference>
<dbReference type="InterPro" id="IPR025161">
    <property type="entry name" value="IS402-like_dom"/>
</dbReference>
<gene>
    <name evidence="2" type="ORF">GGD40_005593</name>
</gene>
<evidence type="ECO:0000259" key="1">
    <source>
        <dbReference type="Pfam" id="PF13340"/>
    </source>
</evidence>
<dbReference type="PANTHER" id="PTHR46637">
    <property type="entry name" value="TIS1421-TRANSPOSASE PROTEIN A"/>
    <property type="match status" value="1"/>
</dbReference>
<dbReference type="Pfam" id="PF13340">
    <property type="entry name" value="DUF4096"/>
    <property type="match status" value="1"/>
</dbReference>
<dbReference type="RefSeq" id="WP_218901321.1">
    <property type="nucleotide sequence ID" value="NZ_JACCAS010000002.1"/>
</dbReference>
<sequence>MNVPLSDEDWSRVAHLFPEDAIPRFGRPARPARQILDAVLWVHVNGEKWHHLPASFPPEQTCYIKQLQWKRAGVLDQVLKIYGLEAKTAESRSQKPATPGGCPTA</sequence>
<dbReference type="PANTHER" id="PTHR46637:SF1">
    <property type="entry name" value="BLL5188 PROTEIN"/>
    <property type="match status" value="1"/>
</dbReference>
<dbReference type="InterPro" id="IPR052909">
    <property type="entry name" value="Transposase_6_like"/>
</dbReference>
<dbReference type="AlphaFoldDB" id="A0A7Y9WS14"/>
<evidence type="ECO:0000313" key="2">
    <source>
        <dbReference type="EMBL" id="NYH26022.1"/>
    </source>
</evidence>
<organism evidence="2 3">
    <name type="scientific">Paraburkholderia bryophila</name>
    <dbReference type="NCBI Taxonomy" id="420952"/>
    <lineage>
        <taxon>Bacteria</taxon>
        <taxon>Pseudomonadati</taxon>
        <taxon>Pseudomonadota</taxon>
        <taxon>Betaproteobacteria</taxon>
        <taxon>Burkholderiales</taxon>
        <taxon>Burkholderiaceae</taxon>
        <taxon>Paraburkholderia</taxon>
    </lineage>
</organism>
<evidence type="ECO:0000313" key="3">
    <source>
        <dbReference type="Proteomes" id="UP000540929"/>
    </source>
</evidence>
<dbReference type="EMBL" id="JACCAS010000002">
    <property type="protein sequence ID" value="NYH26022.1"/>
    <property type="molecule type" value="Genomic_DNA"/>
</dbReference>
<accession>A0A7Y9WS14</accession>